<dbReference type="GeneID" id="7203065"/>
<proteinExistence type="predicted"/>
<dbReference type="KEGG" id="pti:PHATRDRAFT_47828"/>
<feature type="chain" id="PRO_5002855844" description="Jacalin-type lectin domain-containing protein" evidence="1">
    <location>
        <begin position="20"/>
        <end position="190"/>
    </location>
</feature>
<evidence type="ECO:0000313" key="2">
    <source>
        <dbReference type="EMBL" id="EEC46241.1"/>
    </source>
</evidence>
<dbReference type="EMBL" id="CM000617">
    <property type="protein sequence ID" value="EEC46241.1"/>
    <property type="molecule type" value="Genomic_DNA"/>
</dbReference>
<dbReference type="eggNOG" id="ENOG502SV7P">
    <property type="taxonomic scope" value="Eukaryota"/>
</dbReference>
<protein>
    <recommendedName>
        <fullName evidence="4">Jacalin-type lectin domain-containing protein</fullName>
    </recommendedName>
</protein>
<accession>B7G522</accession>
<keyword evidence="1" id="KW-0732">Signal</keyword>
<organism evidence="2 3">
    <name type="scientific">Phaeodactylum tricornutum (strain CCAP 1055/1)</name>
    <dbReference type="NCBI Taxonomy" id="556484"/>
    <lineage>
        <taxon>Eukaryota</taxon>
        <taxon>Sar</taxon>
        <taxon>Stramenopiles</taxon>
        <taxon>Ochrophyta</taxon>
        <taxon>Bacillariophyta</taxon>
        <taxon>Bacillariophyceae</taxon>
        <taxon>Bacillariophycidae</taxon>
        <taxon>Naviculales</taxon>
        <taxon>Phaeodactylaceae</taxon>
        <taxon>Phaeodactylum</taxon>
    </lineage>
</organism>
<sequence>MLRFIISALLIGTMSVVSGFGVVSSRAIAQHRFTSRDARSMKLFAIRCEDKYYQLEEMEDKENCTTELYLKGDRTVEFGDTDGPIWTEAVGSWQVKPGTNDFTMVIKRKYQTGRDGTDMGSFDFQTERTFSGEMTQVGACVGITGVVHEADNGSPLQEEEIGFFNMIDATDERLKNSGGDEKLGKSATSY</sequence>
<evidence type="ECO:0000313" key="3">
    <source>
        <dbReference type="Proteomes" id="UP000000759"/>
    </source>
</evidence>
<dbReference type="Proteomes" id="UP000000759">
    <property type="component" value="Chromosome 15"/>
</dbReference>
<dbReference type="PaxDb" id="2850-Phatr47828"/>
<evidence type="ECO:0000256" key="1">
    <source>
        <dbReference type="SAM" id="SignalP"/>
    </source>
</evidence>
<keyword evidence="3" id="KW-1185">Reference proteome</keyword>
<dbReference type="OrthoDB" id="42858at2759"/>
<dbReference type="InParanoid" id="B7G522"/>
<gene>
    <name evidence="2" type="ORF">PHATRDRAFT_47828</name>
</gene>
<feature type="signal peptide" evidence="1">
    <location>
        <begin position="1"/>
        <end position="19"/>
    </location>
</feature>
<dbReference type="AlphaFoldDB" id="B7G522"/>
<reference evidence="2 3" key="1">
    <citation type="journal article" date="2008" name="Nature">
        <title>The Phaeodactylum genome reveals the evolutionary history of diatom genomes.</title>
        <authorList>
            <person name="Bowler C."/>
            <person name="Allen A.E."/>
            <person name="Badger J.H."/>
            <person name="Grimwood J."/>
            <person name="Jabbari K."/>
            <person name="Kuo A."/>
            <person name="Maheswari U."/>
            <person name="Martens C."/>
            <person name="Maumus F."/>
            <person name="Otillar R.P."/>
            <person name="Rayko E."/>
            <person name="Salamov A."/>
            <person name="Vandepoele K."/>
            <person name="Beszteri B."/>
            <person name="Gruber A."/>
            <person name="Heijde M."/>
            <person name="Katinka M."/>
            <person name="Mock T."/>
            <person name="Valentin K."/>
            <person name="Verret F."/>
            <person name="Berges J.A."/>
            <person name="Brownlee C."/>
            <person name="Cadoret J.P."/>
            <person name="Chiovitti A."/>
            <person name="Choi C.J."/>
            <person name="Coesel S."/>
            <person name="De Martino A."/>
            <person name="Detter J.C."/>
            <person name="Durkin C."/>
            <person name="Falciatore A."/>
            <person name="Fournet J."/>
            <person name="Haruta M."/>
            <person name="Huysman M.J."/>
            <person name="Jenkins B.D."/>
            <person name="Jiroutova K."/>
            <person name="Jorgensen R.E."/>
            <person name="Joubert Y."/>
            <person name="Kaplan A."/>
            <person name="Kroger N."/>
            <person name="Kroth P.G."/>
            <person name="La Roche J."/>
            <person name="Lindquist E."/>
            <person name="Lommer M."/>
            <person name="Martin-Jezequel V."/>
            <person name="Lopez P.J."/>
            <person name="Lucas S."/>
            <person name="Mangogna M."/>
            <person name="McGinnis K."/>
            <person name="Medlin L.K."/>
            <person name="Montsant A."/>
            <person name="Oudot-Le Secq M.P."/>
            <person name="Napoli C."/>
            <person name="Obornik M."/>
            <person name="Parker M.S."/>
            <person name="Petit J.L."/>
            <person name="Porcel B.M."/>
            <person name="Poulsen N."/>
            <person name="Robison M."/>
            <person name="Rychlewski L."/>
            <person name="Rynearson T.A."/>
            <person name="Schmutz J."/>
            <person name="Shapiro H."/>
            <person name="Siaut M."/>
            <person name="Stanley M."/>
            <person name="Sussman M.R."/>
            <person name="Taylor A.R."/>
            <person name="Vardi A."/>
            <person name="von Dassow P."/>
            <person name="Vyverman W."/>
            <person name="Willis A."/>
            <person name="Wyrwicz L.S."/>
            <person name="Rokhsar D.S."/>
            <person name="Weissenbach J."/>
            <person name="Armbrust E.V."/>
            <person name="Green B.R."/>
            <person name="Van de Peer Y."/>
            <person name="Grigoriev I.V."/>
        </authorList>
    </citation>
    <scope>NUCLEOTIDE SEQUENCE [LARGE SCALE GENOMIC DNA]</scope>
    <source>
        <strain evidence="2 3">CCAP 1055/1</strain>
    </source>
</reference>
<dbReference type="HOGENOM" id="CLU_1430602_0_0_1"/>
<reference evidence="3" key="2">
    <citation type="submission" date="2008-08" db="EMBL/GenBank/DDBJ databases">
        <authorList>
            <consortium name="Diatom Consortium"/>
            <person name="Grigoriev I."/>
            <person name="Grimwood J."/>
            <person name="Kuo A."/>
            <person name="Otillar R.P."/>
            <person name="Salamov A."/>
            <person name="Detter J.C."/>
            <person name="Lindquist E."/>
            <person name="Shapiro H."/>
            <person name="Lucas S."/>
            <person name="Glavina del Rio T."/>
            <person name="Pitluck S."/>
            <person name="Rokhsar D."/>
            <person name="Bowler C."/>
        </authorList>
    </citation>
    <scope>GENOME REANNOTATION</scope>
    <source>
        <strain evidence="3">CCAP 1055/1</strain>
    </source>
</reference>
<dbReference type="RefSeq" id="XP_002182340.1">
    <property type="nucleotide sequence ID" value="XM_002182304.1"/>
</dbReference>
<dbReference type="OMA" id="NIEMVGD"/>
<name>B7G522_PHATC</name>
<evidence type="ECO:0008006" key="4">
    <source>
        <dbReference type="Google" id="ProtNLM"/>
    </source>
</evidence>